<dbReference type="EMBL" id="BPMT01000006">
    <property type="protein sequence ID" value="GIZ92879.1"/>
    <property type="molecule type" value="Genomic_DNA"/>
</dbReference>
<dbReference type="Gene3D" id="1.20.1270.180">
    <property type="match status" value="1"/>
</dbReference>
<protein>
    <recommendedName>
        <fullName evidence="2">Lysozyme inhibitor LprI-like N-terminal domain-containing protein</fullName>
    </recommendedName>
</protein>
<dbReference type="RefSeq" id="WP_239068365.1">
    <property type="nucleotide sequence ID" value="NZ_AP024354.1"/>
</dbReference>
<evidence type="ECO:0000313" key="4">
    <source>
        <dbReference type="EMBL" id="GIZ92879.1"/>
    </source>
</evidence>
<dbReference type="InterPro" id="IPR009739">
    <property type="entry name" value="LprI-like_N"/>
</dbReference>
<gene>
    <name evidence="3" type="ORF">KAM435_28390</name>
    <name evidence="4" type="ORF">KAM436_18470</name>
</gene>
<evidence type="ECO:0000313" key="3">
    <source>
        <dbReference type="EMBL" id="GIZ89512.1"/>
    </source>
</evidence>
<sequence>MLRLHALSIGFLLPFALQAAAVDLNDISTRYEDCIRTNPQKLSAAAVCAEGASESAKKEMSRVYQRLYLKLQQTSQEDAQQLENAQKAWLI</sequence>
<name>A0AA37CGL4_AQUAC</name>
<evidence type="ECO:0000313" key="5">
    <source>
        <dbReference type="Proteomes" id="UP000887212"/>
    </source>
</evidence>
<dbReference type="EMBL" id="BPMS01000012">
    <property type="protein sequence ID" value="GIZ89512.1"/>
    <property type="molecule type" value="Genomic_DNA"/>
</dbReference>
<feature type="chain" id="PRO_5041417578" description="Lysozyme inhibitor LprI-like N-terminal domain-containing protein" evidence="1">
    <location>
        <begin position="20"/>
        <end position="91"/>
    </location>
</feature>
<evidence type="ECO:0000256" key="1">
    <source>
        <dbReference type="SAM" id="SignalP"/>
    </source>
</evidence>
<evidence type="ECO:0000313" key="6">
    <source>
        <dbReference type="Proteomes" id="UP000887228"/>
    </source>
</evidence>
<keyword evidence="1" id="KW-0732">Signal</keyword>
<evidence type="ECO:0000259" key="2">
    <source>
        <dbReference type="Pfam" id="PF07007"/>
    </source>
</evidence>
<proteinExistence type="predicted"/>
<organism evidence="3 5">
    <name type="scientific">Aquipseudomonas alcaligenes</name>
    <name type="common">Pseudomonas alcaligenes</name>
    <dbReference type="NCBI Taxonomy" id="43263"/>
    <lineage>
        <taxon>Bacteria</taxon>
        <taxon>Pseudomonadati</taxon>
        <taxon>Pseudomonadota</taxon>
        <taxon>Gammaproteobacteria</taxon>
        <taxon>Pseudomonadales</taxon>
        <taxon>Pseudomonadaceae</taxon>
        <taxon>Aquipseudomonas</taxon>
    </lineage>
</organism>
<dbReference type="Pfam" id="PF07007">
    <property type="entry name" value="LprI"/>
    <property type="match status" value="1"/>
</dbReference>
<feature type="signal peptide" evidence="1">
    <location>
        <begin position="1"/>
        <end position="19"/>
    </location>
</feature>
<reference evidence="3 6" key="1">
    <citation type="submission" date="2021-07" db="EMBL/GenBank/DDBJ databases">
        <title>Whole genome sequencing of carbapenem-resistant Pseudomonas spp. isolated in Japan.</title>
        <authorList>
            <person name="Suzuki M."/>
            <person name="Maehana S."/>
            <person name="Kitasato H."/>
        </authorList>
    </citation>
    <scope>NUCLEOTIDE SEQUENCE</scope>
    <source>
        <strain evidence="3">KAM435</strain>
        <strain evidence="4 6">KAM436</strain>
    </source>
</reference>
<dbReference type="Proteomes" id="UP000887212">
    <property type="component" value="Unassembled WGS sequence"/>
</dbReference>
<feature type="domain" description="Lysozyme inhibitor LprI-like N-terminal" evidence="2">
    <location>
        <begin position="44"/>
        <end position="90"/>
    </location>
</feature>
<dbReference type="Proteomes" id="UP000887228">
    <property type="component" value="Unassembled WGS sequence"/>
</dbReference>
<comment type="caution">
    <text evidence="3">The sequence shown here is derived from an EMBL/GenBank/DDBJ whole genome shotgun (WGS) entry which is preliminary data.</text>
</comment>
<dbReference type="AlphaFoldDB" id="A0AA37CGL4"/>
<accession>A0AA37CGL4</accession>